<comment type="subcellular location">
    <subcellularLocation>
        <location evidence="2">Secreted</location>
    </subcellularLocation>
</comment>
<dbReference type="GO" id="GO:0005576">
    <property type="term" value="C:extracellular region"/>
    <property type="evidence" value="ECO:0007669"/>
    <property type="project" value="UniProtKB-SubCell"/>
</dbReference>
<keyword evidence="8" id="KW-0119">Carbohydrate metabolism</keyword>
<evidence type="ECO:0000256" key="8">
    <source>
        <dbReference type="ARBA" id="ARBA00023277"/>
    </source>
</evidence>
<reference evidence="14" key="1">
    <citation type="submission" date="2019-06" db="EMBL/GenBank/DDBJ databases">
        <authorList>
            <person name="Broberg M."/>
        </authorList>
    </citation>
    <scope>NUCLEOTIDE SEQUENCE [LARGE SCALE GENOMIC DNA]</scope>
</reference>
<keyword evidence="9 11" id="KW-0326">Glycosidase</keyword>
<dbReference type="AlphaFoldDB" id="A0A9N9UK01"/>
<dbReference type="InterPro" id="IPR011583">
    <property type="entry name" value="Chitinase_II/V-like_cat"/>
</dbReference>
<evidence type="ECO:0000313" key="14">
    <source>
        <dbReference type="Proteomes" id="UP000754883"/>
    </source>
</evidence>
<dbReference type="OrthoDB" id="73875at2759"/>
<dbReference type="GO" id="GO:0008061">
    <property type="term" value="F:chitin binding"/>
    <property type="evidence" value="ECO:0007669"/>
    <property type="project" value="InterPro"/>
</dbReference>
<dbReference type="EC" id="3.2.1.14" evidence="4"/>
<evidence type="ECO:0000256" key="3">
    <source>
        <dbReference type="ARBA" id="ARBA00008682"/>
    </source>
</evidence>
<dbReference type="Proteomes" id="UP000754883">
    <property type="component" value="Unassembled WGS sequence"/>
</dbReference>
<comment type="similarity">
    <text evidence="3">Belongs to the glycosyl hydrolase 18 family. Chitinase class V subfamily.</text>
</comment>
<evidence type="ECO:0000256" key="1">
    <source>
        <dbReference type="ARBA" id="ARBA00000822"/>
    </source>
</evidence>
<feature type="domain" description="GH18" evidence="12">
    <location>
        <begin position="1"/>
        <end position="338"/>
    </location>
</feature>
<dbReference type="InterPro" id="IPR017853">
    <property type="entry name" value="GH"/>
</dbReference>
<keyword evidence="14" id="KW-1185">Reference proteome</keyword>
<evidence type="ECO:0000256" key="6">
    <source>
        <dbReference type="ARBA" id="ARBA00022801"/>
    </source>
</evidence>
<evidence type="ECO:0000259" key="12">
    <source>
        <dbReference type="PROSITE" id="PS51910"/>
    </source>
</evidence>
<keyword evidence="7" id="KW-0146">Chitin degradation</keyword>
<dbReference type="Gene3D" id="3.20.20.80">
    <property type="entry name" value="Glycosidases"/>
    <property type="match status" value="1"/>
</dbReference>
<proteinExistence type="inferred from homology"/>
<evidence type="ECO:0000256" key="9">
    <source>
        <dbReference type="ARBA" id="ARBA00023295"/>
    </source>
</evidence>
<evidence type="ECO:0000313" key="13">
    <source>
        <dbReference type="EMBL" id="CAG9990287.1"/>
    </source>
</evidence>
<accession>A0A9N9UK01</accession>
<evidence type="ECO:0000256" key="7">
    <source>
        <dbReference type="ARBA" id="ARBA00023024"/>
    </source>
</evidence>
<dbReference type="InterPro" id="IPR050314">
    <property type="entry name" value="Glycosyl_Hydrlase_18"/>
</dbReference>
<evidence type="ECO:0000256" key="5">
    <source>
        <dbReference type="ARBA" id="ARBA00022525"/>
    </source>
</evidence>
<evidence type="ECO:0000256" key="11">
    <source>
        <dbReference type="RuleBase" id="RU000489"/>
    </source>
</evidence>
<dbReference type="GO" id="GO:0000272">
    <property type="term" value="P:polysaccharide catabolic process"/>
    <property type="evidence" value="ECO:0007669"/>
    <property type="project" value="UniProtKB-KW"/>
</dbReference>
<keyword evidence="6 11" id="KW-0378">Hydrolase</keyword>
<sequence length="616" mass="68594">MIPEQIPGRRYTHVVFRFATIDPRTFKVSPGNDAKDDIQRVSAVKFSQADIKVWVAFGGWAFSDEGPTRTTFSDLAASAENTTTFLDSLVSMMSRYRFDGVDIDWEFPTASDRGGRPEDYRNQVEFMSRLHSRMKDVKKGVSMVIPTTYRNLKGFDLKALEPHVDWFNLMSYDLHGSWDIIDKSTGPWVNSHTNMTEIQTALDHLWRNDISPTKATMGMSFYGRSFTLTDPSCHHPGCRVSSGGNPGECSNTVGVLHHEEIERIMQQNNLEPTLHPEHAVKSVSWGNQWVSFDDADTWRLKGEIARSQCISSFAVRALNHENDKETNIEALSLALNHKQMEAPDFSTTGQQGNVWRKPVPQQCRWSSCFEGCPVGFKEIRDEGQKGIMMDQDICRDQYGSLGFAKFCCPASQSLPTCTWRGHSSTGNCQPGCGADEVEVGSRRAGCKKNQQSACCSASDVTKAYGECSWTDCLLEPKQACNGRFVVSSALGWGGHQFCQKGYSRGLCCNDPPPAAFDTDCKWVPKAGHLKRDGDGHICEGSCPEDSIKLSLAFGFHDVPGRNTTCYGYSAYCCTETGPRFSNMDELFATNSLKNFKAEINRYMRAVNATKRGECGG</sequence>
<dbReference type="GO" id="GO:0008843">
    <property type="term" value="F:endochitinase activity"/>
    <property type="evidence" value="ECO:0007669"/>
    <property type="project" value="UniProtKB-EC"/>
</dbReference>
<dbReference type="Gene3D" id="3.10.50.10">
    <property type="match status" value="1"/>
</dbReference>
<organism evidence="13 14">
    <name type="scientific">Clonostachys byssicola</name>
    <dbReference type="NCBI Taxonomy" id="160290"/>
    <lineage>
        <taxon>Eukaryota</taxon>
        <taxon>Fungi</taxon>
        <taxon>Dikarya</taxon>
        <taxon>Ascomycota</taxon>
        <taxon>Pezizomycotina</taxon>
        <taxon>Sordariomycetes</taxon>
        <taxon>Hypocreomycetidae</taxon>
        <taxon>Hypocreales</taxon>
        <taxon>Bionectriaceae</taxon>
        <taxon>Clonostachys</taxon>
    </lineage>
</organism>
<dbReference type="InterPro" id="IPR001223">
    <property type="entry name" value="Glyco_hydro18_cat"/>
</dbReference>
<dbReference type="InterPro" id="IPR029070">
    <property type="entry name" value="Chitinase_insertion_sf"/>
</dbReference>
<dbReference type="EMBL" id="CABFNO020001469">
    <property type="protein sequence ID" value="CAG9990287.1"/>
    <property type="molecule type" value="Genomic_DNA"/>
</dbReference>
<dbReference type="PANTHER" id="PTHR11177:SF333">
    <property type="entry name" value="CHITINASE"/>
    <property type="match status" value="1"/>
</dbReference>
<dbReference type="InterPro" id="IPR001579">
    <property type="entry name" value="Glyco_hydro_18_chit_AS"/>
</dbReference>
<dbReference type="SUPFAM" id="SSF54556">
    <property type="entry name" value="Chitinase insertion domain"/>
    <property type="match status" value="1"/>
</dbReference>
<dbReference type="PROSITE" id="PS01095">
    <property type="entry name" value="GH18_1"/>
    <property type="match status" value="1"/>
</dbReference>
<comment type="caution">
    <text evidence="13">The sequence shown here is derived from an EMBL/GenBank/DDBJ whole genome shotgun (WGS) entry which is preliminary data.</text>
</comment>
<comment type="catalytic activity">
    <reaction evidence="1">
        <text>Random endo-hydrolysis of N-acetyl-beta-D-glucosaminide (1-&gt;4)-beta-linkages in chitin and chitodextrins.</text>
        <dbReference type="EC" id="3.2.1.14"/>
    </reaction>
</comment>
<dbReference type="SMART" id="SM00636">
    <property type="entry name" value="Glyco_18"/>
    <property type="match status" value="1"/>
</dbReference>
<gene>
    <name evidence="13" type="ORF">CBYS24578_00012516</name>
</gene>
<dbReference type="SUPFAM" id="SSF51445">
    <property type="entry name" value="(Trans)glycosidases"/>
    <property type="match status" value="1"/>
</dbReference>
<dbReference type="PANTHER" id="PTHR11177">
    <property type="entry name" value="CHITINASE"/>
    <property type="match status" value="1"/>
</dbReference>
<name>A0A9N9UK01_9HYPO</name>
<evidence type="ECO:0000256" key="10">
    <source>
        <dbReference type="ARBA" id="ARBA00023326"/>
    </source>
</evidence>
<reference evidence="13 14" key="2">
    <citation type="submission" date="2021-10" db="EMBL/GenBank/DDBJ databases">
        <authorList>
            <person name="Piombo E."/>
        </authorList>
    </citation>
    <scope>NUCLEOTIDE SEQUENCE [LARGE SCALE GENOMIC DNA]</scope>
</reference>
<dbReference type="Pfam" id="PF00704">
    <property type="entry name" value="Glyco_hydro_18"/>
    <property type="match status" value="1"/>
</dbReference>
<dbReference type="GO" id="GO:0006032">
    <property type="term" value="P:chitin catabolic process"/>
    <property type="evidence" value="ECO:0007669"/>
    <property type="project" value="UniProtKB-KW"/>
</dbReference>
<evidence type="ECO:0000256" key="2">
    <source>
        <dbReference type="ARBA" id="ARBA00004613"/>
    </source>
</evidence>
<protein>
    <recommendedName>
        <fullName evidence="4">chitinase</fullName>
        <ecNumber evidence="4">3.2.1.14</ecNumber>
    </recommendedName>
</protein>
<keyword evidence="5" id="KW-0964">Secreted</keyword>
<keyword evidence="10" id="KW-0624">Polysaccharide degradation</keyword>
<dbReference type="PROSITE" id="PS51910">
    <property type="entry name" value="GH18_2"/>
    <property type="match status" value="1"/>
</dbReference>
<evidence type="ECO:0000256" key="4">
    <source>
        <dbReference type="ARBA" id="ARBA00012729"/>
    </source>
</evidence>